<reference evidence="2" key="1">
    <citation type="journal article" date="2020" name="mSystems">
        <title>Genome- and Community-Level Interaction Insights into Carbon Utilization and Element Cycling Functions of Hydrothermarchaeota in Hydrothermal Sediment.</title>
        <authorList>
            <person name="Zhou Z."/>
            <person name="Liu Y."/>
            <person name="Xu W."/>
            <person name="Pan J."/>
            <person name="Luo Z.H."/>
            <person name="Li M."/>
        </authorList>
    </citation>
    <scope>NUCLEOTIDE SEQUENCE [LARGE SCALE GENOMIC DNA]</scope>
    <source>
        <strain evidence="2">SpSt-613</strain>
        <strain evidence="1">SpSt-669</strain>
    </source>
</reference>
<dbReference type="Gene3D" id="3.10.20.30">
    <property type="match status" value="1"/>
</dbReference>
<dbReference type="SUPFAM" id="SSF54285">
    <property type="entry name" value="MoaD/ThiS"/>
    <property type="match status" value="1"/>
</dbReference>
<gene>
    <name evidence="2" type="ORF">ENT82_03270</name>
    <name evidence="1" type="ORF">ENU43_01695</name>
</gene>
<dbReference type="InterPro" id="IPR003749">
    <property type="entry name" value="ThiS/MoaD-like"/>
</dbReference>
<accession>A0A7C4I518</accession>
<dbReference type="EMBL" id="DTAD01000034">
    <property type="protein sequence ID" value="HGN90134.1"/>
    <property type="molecule type" value="Genomic_DNA"/>
</dbReference>
<organism evidence="2">
    <name type="scientific">Caldiarchaeum subterraneum</name>
    <dbReference type="NCBI Taxonomy" id="311458"/>
    <lineage>
        <taxon>Archaea</taxon>
        <taxon>Nitrososphaerota</taxon>
        <taxon>Candidatus Caldarchaeales</taxon>
        <taxon>Candidatus Caldarchaeaceae</taxon>
        <taxon>Candidatus Caldarchaeum</taxon>
    </lineage>
</organism>
<dbReference type="PANTHER" id="PTHR38031">
    <property type="entry name" value="SULFUR CARRIER PROTEIN SLR0821-RELATED"/>
    <property type="match status" value="1"/>
</dbReference>
<dbReference type="NCBIfam" id="TIGR01687">
    <property type="entry name" value="moaD_arch"/>
    <property type="match status" value="1"/>
</dbReference>
<dbReference type="InterPro" id="IPR012675">
    <property type="entry name" value="Beta-grasp_dom_sf"/>
</dbReference>
<dbReference type="Pfam" id="PF02597">
    <property type="entry name" value="ThiS"/>
    <property type="match status" value="1"/>
</dbReference>
<dbReference type="AlphaFoldDB" id="A0A7C4I518"/>
<dbReference type="InterPro" id="IPR016155">
    <property type="entry name" value="Mopterin_synth/thiamin_S_b"/>
</dbReference>
<sequence length="180" mass="20306">MAVKVYLPTPLRQYADGRDMVELDGSTVGEVLNKLVSRYTALQKHLFNENGAIRSFVNVFVNNEDIRFLEGVNTKLKDGDVVYIIPSIAGGLSIAAPAAISKKLGRTVKQHGRITVPAKLLKKAKKNEVTVIIDDVKYLFEPDRYNRIYLPPALREKIAHLSSFEFTLSDGELILRFRRF</sequence>
<dbReference type="InterPro" id="IPR054834">
    <property type="entry name" value="SAMP1_3"/>
</dbReference>
<dbReference type="PANTHER" id="PTHR38031:SF1">
    <property type="entry name" value="SULFUR CARRIER PROTEIN CYSO"/>
    <property type="match status" value="1"/>
</dbReference>
<evidence type="ECO:0000313" key="2">
    <source>
        <dbReference type="EMBL" id="HGN90134.1"/>
    </source>
</evidence>
<dbReference type="InterPro" id="IPR052045">
    <property type="entry name" value="Sulfur_Carrier/Prot_Modifier"/>
</dbReference>
<evidence type="ECO:0000313" key="1">
    <source>
        <dbReference type="EMBL" id="HGL40368.1"/>
    </source>
</evidence>
<comment type="caution">
    <text evidence="2">The sequence shown here is derived from an EMBL/GenBank/DDBJ whole genome shotgun (WGS) entry which is preliminary data.</text>
</comment>
<dbReference type="EMBL" id="DTCM01000019">
    <property type="protein sequence ID" value="HGL40368.1"/>
    <property type="molecule type" value="Genomic_DNA"/>
</dbReference>
<name>A0A7C4I518_CALS0</name>
<protein>
    <submittedName>
        <fullName evidence="2">MoaD/ThiS family protein</fullName>
    </submittedName>
</protein>
<proteinExistence type="predicted"/>
<dbReference type="NCBIfam" id="NF041918">
    <property type="entry name" value="SAMP1"/>
    <property type="match status" value="1"/>
</dbReference>
<dbReference type="InterPro" id="IPR010038">
    <property type="entry name" value="MoaD_arc-typ"/>
</dbReference>